<dbReference type="PANTHER" id="PTHR24109:SF3">
    <property type="entry name" value="LEUCINE-RICH REPEAT-CONTAINING PROTEIN 31"/>
    <property type="match status" value="1"/>
</dbReference>
<evidence type="ECO:0000313" key="2">
    <source>
        <dbReference type="EMBL" id="TKS87346.1"/>
    </source>
</evidence>
<dbReference type="Pfam" id="PF13516">
    <property type="entry name" value="LRR_6"/>
    <property type="match status" value="3"/>
</dbReference>
<gene>
    <name evidence="2" type="ORF">D9C73_021470</name>
</gene>
<reference evidence="2 3" key="1">
    <citation type="submission" date="2019-01" db="EMBL/GenBank/DDBJ databases">
        <title>Genome Assembly of Collichthys lucidus.</title>
        <authorList>
            <person name="Cai M."/>
            <person name="Xiao S."/>
        </authorList>
    </citation>
    <scope>NUCLEOTIDE SEQUENCE [LARGE SCALE GENOMIC DNA]</scope>
    <source>
        <strain evidence="2">JT15FE1705JMU</strain>
        <tissue evidence="2">Muscle</tissue>
    </source>
</reference>
<dbReference type="STRING" id="240159.A0A4U5VGX4"/>
<dbReference type="Proteomes" id="UP000298787">
    <property type="component" value="Chromosome 19"/>
</dbReference>
<evidence type="ECO:0000256" key="1">
    <source>
        <dbReference type="SAM" id="MobiDB-lite"/>
    </source>
</evidence>
<feature type="compositionally biased region" description="Basic and acidic residues" evidence="1">
    <location>
        <begin position="1"/>
        <end position="14"/>
    </location>
</feature>
<dbReference type="InterPro" id="IPR042419">
    <property type="entry name" value="LRC31"/>
</dbReference>
<feature type="region of interest" description="Disordered" evidence="1">
    <location>
        <begin position="1"/>
        <end position="77"/>
    </location>
</feature>
<dbReference type="SUPFAM" id="SSF52047">
    <property type="entry name" value="RNI-like"/>
    <property type="match status" value="1"/>
</dbReference>
<keyword evidence="3" id="KW-1185">Reference proteome</keyword>
<dbReference type="AlphaFoldDB" id="A0A4U5VGX4"/>
<organism evidence="2 3">
    <name type="scientific">Collichthys lucidus</name>
    <name type="common">Big head croaker</name>
    <name type="synonym">Sciaena lucida</name>
    <dbReference type="NCBI Taxonomy" id="240159"/>
    <lineage>
        <taxon>Eukaryota</taxon>
        <taxon>Metazoa</taxon>
        <taxon>Chordata</taxon>
        <taxon>Craniata</taxon>
        <taxon>Vertebrata</taxon>
        <taxon>Euteleostomi</taxon>
        <taxon>Actinopterygii</taxon>
        <taxon>Neopterygii</taxon>
        <taxon>Teleostei</taxon>
        <taxon>Neoteleostei</taxon>
        <taxon>Acanthomorphata</taxon>
        <taxon>Eupercaria</taxon>
        <taxon>Sciaenidae</taxon>
        <taxon>Collichthys</taxon>
    </lineage>
</organism>
<evidence type="ECO:0000313" key="3">
    <source>
        <dbReference type="Proteomes" id="UP000298787"/>
    </source>
</evidence>
<dbReference type="Gene3D" id="3.80.10.10">
    <property type="entry name" value="Ribonuclease Inhibitor"/>
    <property type="match status" value="2"/>
</dbReference>
<dbReference type="EMBL" id="CM014096">
    <property type="protein sequence ID" value="TKS87346.1"/>
    <property type="molecule type" value="Genomic_DNA"/>
</dbReference>
<accession>A0A4U5VGX4</accession>
<protein>
    <submittedName>
        <fullName evidence="2">Leucine-rich repeat-containing protein 31</fullName>
    </submittedName>
</protein>
<proteinExistence type="predicted"/>
<dbReference type="PANTHER" id="PTHR24109">
    <property type="entry name" value="LEUCINE-RICH REPEAT-CONTAINING PROTEIN 31"/>
    <property type="match status" value="1"/>
</dbReference>
<sequence length="471" mass="50147">MDSPDGQRGRDGGNQRRSPLDVIMNQIRRKRTASDRKPLGRLLSWTSDRTGIPEDGEAEGKEERGPGSGAAEAAESGRDVGWGRVSLFLQRLGKKADSSRLSLAHCDLTATDLLELATLLQFLPQLEEVDVSWNELIGGSLTALTSHLQHGAGIRALRLCSCRLSADDIAALGEALSCAPLLEVLDLSWNGGVGGGGALQSLLGNFHPPLRELHLVACQLTAADATLLGGVVSALPRLCVLDVSCNPQLTQEVDVGGFTALASSLSHAASVTTLRFHACGLTPDGLDALGGSLCCLPSVRELDLSCNKSLSGGLNRLTVHLVHLTHLESLDLHLCCLTRPDLDALSERGCLSSLRVLDLSYNGSVGDAGWSSLFSAGGLSSLQDVDLSLRPSTSAPCSAWLPPLLSALPRLPALTRLAARRWTVGSQDRKKLSHCLKKRSVLLEWDPPQRDAGLLFKATNQESPEESRPEE</sequence>
<dbReference type="InterPro" id="IPR001611">
    <property type="entry name" value="Leu-rich_rpt"/>
</dbReference>
<dbReference type="InterPro" id="IPR032675">
    <property type="entry name" value="LRR_dom_sf"/>
</dbReference>
<name>A0A4U5VGX4_COLLU</name>